<protein>
    <recommendedName>
        <fullName evidence="3">Peptidyl-prolyl cis-trans isomerase</fullName>
        <shortName evidence="3">PPIase</shortName>
        <ecNumber evidence="3">5.2.1.8</ecNumber>
    </recommendedName>
</protein>
<keyword evidence="6" id="KW-1185">Reference proteome</keyword>
<dbReference type="PANTHER" id="PTHR43246">
    <property type="entry name" value="PEPTIDYL-PROLYL CIS-TRANS ISOMERASE CYP38, CHLOROPLASTIC"/>
    <property type="match status" value="1"/>
</dbReference>
<evidence type="ECO:0000256" key="3">
    <source>
        <dbReference type="RuleBase" id="RU363019"/>
    </source>
</evidence>
<dbReference type="GO" id="GO:0016853">
    <property type="term" value="F:isomerase activity"/>
    <property type="evidence" value="ECO:0007669"/>
    <property type="project" value="UniProtKB-KW"/>
</dbReference>
<gene>
    <name evidence="5" type="ORF">IXB28_04890</name>
</gene>
<feature type="domain" description="PPIase cyclophilin-type" evidence="4">
    <location>
        <begin position="75"/>
        <end position="234"/>
    </location>
</feature>
<comment type="similarity">
    <text evidence="3">Belongs to the cyclophilin-type PPIase family.</text>
</comment>
<dbReference type="SUPFAM" id="SSF50891">
    <property type="entry name" value="Cyclophilin-like"/>
    <property type="match status" value="1"/>
</dbReference>
<evidence type="ECO:0000313" key="5">
    <source>
        <dbReference type="EMBL" id="MBT9311532.1"/>
    </source>
</evidence>
<reference evidence="5 6" key="1">
    <citation type="journal article" date="2021" name="Mar. Drugs">
        <title>Genome Reduction and Secondary Metabolism of the Marine Sponge-Associated Cyanobacterium Leptothoe.</title>
        <authorList>
            <person name="Konstantinou D."/>
            <person name="Popin R.V."/>
            <person name="Fewer D.P."/>
            <person name="Sivonen K."/>
            <person name="Gkelis S."/>
        </authorList>
    </citation>
    <scope>NUCLEOTIDE SEQUENCE [LARGE SCALE GENOMIC DNA]</scope>
    <source>
        <strain evidence="5 6">TAU-MAC 1615</strain>
    </source>
</reference>
<comment type="catalytic activity">
    <reaction evidence="3">
        <text>[protein]-peptidylproline (omega=180) = [protein]-peptidylproline (omega=0)</text>
        <dbReference type="Rhea" id="RHEA:16237"/>
        <dbReference type="Rhea" id="RHEA-COMP:10747"/>
        <dbReference type="Rhea" id="RHEA-COMP:10748"/>
        <dbReference type="ChEBI" id="CHEBI:83833"/>
        <dbReference type="ChEBI" id="CHEBI:83834"/>
        <dbReference type="EC" id="5.2.1.8"/>
    </reaction>
</comment>
<proteinExistence type="inferred from homology"/>
<accession>A0ABS5Y123</accession>
<keyword evidence="1 3" id="KW-0697">Rotamase</keyword>
<evidence type="ECO:0000256" key="2">
    <source>
        <dbReference type="ARBA" id="ARBA00023235"/>
    </source>
</evidence>
<comment type="function">
    <text evidence="3">PPIases accelerate the folding of proteins. It catalyzes the cis-trans isomerization of proline imidic peptide bonds in oligopeptides.</text>
</comment>
<dbReference type="InterPro" id="IPR044665">
    <property type="entry name" value="E_coli_cyclophilin_A-like"/>
</dbReference>
<dbReference type="PRINTS" id="PR00153">
    <property type="entry name" value="CSAPPISMRASE"/>
</dbReference>
<dbReference type="Pfam" id="PF00160">
    <property type="entry name" value="Pro_isomerase"/>
    <property type="match status" value="1"/>
</dbReference>
<dbReference type="Gene3D" id="2.40.100.10">
    <property type="entry name" value="Cyclophilin-like"/>
    <property type="match status" value="1"/>
</dbReference>
<name>A0ABS5Y123_9CYAN</name>
<keyword evidence="2 3" id="KW-0413">Isomerase</keyword>
<dbReference type="PROSITE" id="PS51257">
    <property type="entry name" value="PROKAR_LIPOPROTEIN"/>
    <property type="match status" value="1"/>
</dbReference>
<evidence type="ECO:0000256" key="1">
    <source>
        <dbReference type="ARBA" id="ARBA00023110"/>
    </source>
</evidence>
<evidence type="ECO:0000313" key="6">
    <source>
        <dbReference type="Proteomes" id="UP001196661"/>
    </source>
</evidence>
<dbReference type="InterPro" id="IPR002130">
    <property type="entry name" value="Cyclophilin-type_PPIase_dom"/>
</dbReference>
<comment type="caution">
    <text evidence="5">The sequence shown here is derived from an EMBL/GenBank/DDBJ whole genome shotgun (WGS) entry which is preliminary data.</text>
</comment>
<dbReference type="Proteomes" id="UP001196661">
    <property type="component" value="Unassembled WGS sequence"/>
</dbReference>
<dbReference type="InterPro" id="IPR029000">
    <property type="entry name" value="Cyclophilin-like_dom_sf"/>
</dbReference>
<organism evidence="5 6">
    <name type="scientific">Leptothoe kymatousa TAU-MAC 1615</name>
    <dbReference type="NCBI Taxonomy" id="2364775"/>
    <lineage>
        <taxon>Bacteria</taxon>
        <taxon>Bacillati</taxon>
        <taxon>Cyanobacteriota</taxon>
        <taxon>Cyanophyceae</taxon>
        <taxon>Nodosilineales</taxon>
        <taxon>Cymatolegaceae</taxon>
        <taxon>Leptothoe</taxon>
        <taxon>Leptothoe kymatousa</taxon>
    </lineage>
</organism>
<dbReference type="RefSeq" id="WP_215617414.1">
    <property type="nucleotide sequence ID" value="NZ_JADOER010000004.1"/>
</dbReference>
<sequence length="253" mass="26603">MILGFRMRWAIGLVMALFMVGCTAGVTKPSASDGAVAESQESATEVVAPPSSSAPEGFAQLEGTATVELVVNGERIVVEVDGSQAPLTAGNFVDLVQRGVYDGTVFHRVVREPQPFVVQGGDPQSTDPAVPVQRLGTGGFVDPDTQQKRVIPLEITPAGADQPIYSQTFEMAGQTAKPALQHTHGALAMARSQFPDSASSQFYFALADLPFLDGSYAVFGYVTEGLDVVDAIQQGDVLESAVVVEGLDNLATE</sequence>
<evidence type="ECO:0000259" key="4">
    <source>
        <dbReference type="PROSITE" id="PS50072"/>
    </source>
</evidence>
<dbReference type="PROSITE" id="PS50072">
    <property type="entry name" value="CSA_PPIASE_2"/>
    <property type="match status" value="1"/>
</dbReference>
<dbReference type="EC" id="5.2.1.8" evidence="3"/>
<dbReference type="EMBL" id="JADOER010000004">
    <property type="protein sequence ID" value="MBT9311532.1"/>
    <property type="molecule type" value="Genomic_DNA"/>
</dbReference>